<dbReference type="Proteomes" id="UP000219452">
    <property type="component" value="Unassembled WGS sequence"/>
</dbReference>
<keyword evidence="2" id="KW-1185">Reference proteome</keyword>
<sequence length="166" mass="18854">MIDFDAKNDINPEAPLVNKAYVLEKFPVRGGWTYAVIPEILPNPHAHFGWVRVRGTIDGFAISRYHLMPMGNGNLFLPVRAEIRKKIGKQAGDSVQVILYGDDLPTELPEELRLCLQDEPAAYKAFLTYPETEQSTLIDWIYSARTEETKVERIAQVIDKLVRIGK</sequence>
<dbReference type="InterPro" id="IPR015018">
    <property type="entry name" value="DUF1905"/>
</dbReference>
<reference evidence="2" key="1">
    <citation type="submission" date="2017-09" db="EMBL/GenBank/DDBJ databases">
        <authorList>
            <person name="Varghese N."/>
            <person name="Submissions S."/>
        </authorList>
    </citation>
    <scope>NUCLEOTIDE SEQUENCE [LARGE SCALE GENOMIC DNA]</scope>
    <source>
        <strain evidence="2">DSM 29961</strain>
    </source>
</reference>
<dbReference type="SUPFAM" id="SSF141694">
    <property type="entry name" value="AF2212/PG0164-like"/>
    <property type="match status" value="1"/>
</dbReference>
<name>A0A286FI34_9BACT</name>
<gene>
    <name evidence="1" type="ORF">SAMN06269250_2244</name>
</gene>
<dbReference type="Pfam" id="PF08922">
    <property type="entry name" value="DUF1905"/>
    <property type="match status" value="1"/>
</dbReference>
<evidence type="ECO:0000313" key="1">
    <source>
        <dbReference type="EMBL" id="SOD82746.1"/>
    </source>
</evidence>
<dbReference type="Gene3D" id="2.40.30.100">
    <property type="entry name" value="AF2212/PG0164-like"/>
    <property type="match status" value="1"/>
</dbReference>
<accession>A0A286FI34</accession>
<dbReference type="InterPro" id="IPR037079">
    <property type="entry name" value="AF2212/PG0164-like_sf"/>
</dbReference>
<organism evidence="1 2">
    <name type="scientific">Spirosoma fluviale</name>
    <dbReference type="NCBI Taxonomy" id="1597977"/>
    <lineage>
        <taxon>Bacteria</taxon>
        <taxon>Pseudomonadati</taxon>
        <taxon>Bacteroidota</taxon>
        <taxon>Cytophagia</taxon>
        <taxon>Cytophagales</taxon>
        <taxon>Cytophagaceae</taxon>
        <taxon>Spirosoma</taxon>
    </lineage>
</organism>
<dbReference type="Pfam" id="PF13376">
    <property type="entry name" value="OmdA"/>
    <property type="match status" value="1"/>
</dbReference>
<protein>
    <submittedName>
        <fullName evidence="1">Bacteriocin-protection, YdeI or OmpD-Associated</fullName>
    </submittedName>
</protein>
<evidence type="ECO:0000313" key="2">
    <source>
        <dbReference type="Proteomes" id="UP000219452"/>
    </source>
</evidence>
<proteinExistence type="predicted"/>
<dbReference type="AlphaFoldDB" id="A0A286FI34"/>
<dbReference type="RefSeq" id="WP_097125783.1">
    <property type="nucleotide sequence ID" value="NZ_OCNH01000001.1"/>
</dbReference>
<dbReference type="EMBL" id="OCNH01000001">
    <property type="protein sequence ID" value="SOD82746.1"/>
    <property type="molecule type" value="Genomic_DNA"/>
</dbReference>
<dbReference type="OrthoDB" id="8246703at2"/>